<name>A0A1E3H784_9HYPH</name>
<evidence type="ECO:0000313" key="2">
    <source>
        <dbReference type="Proteomes" id="UP000094622"/>
    </source>
</evidence>
<organism evidence="1 2">
    <name type="scientific">Methylobrevis pamukkalensis</name>
    <dbReference type="NCBI Taxonomy" id="1439726"/>
    <lineage>
        <taxon>Bacteria</taxon>
        <taxon>Pseudomonadati</taxon>
        <taxon>Pseudomonadota</taxon>
        <taxon>Alphaproteobacteria</taxon>
        <taxon>Hyphomicrobiales</taxon>
        <taxon>Pleomorphomonadaceae</taxon>
        <taxon>Methylobrevis</taxon>
    </lineage>
</organism>
<keyword evidence="2" id="KW-1185">Reference proteome</keyword>
<accession>A0A1E3H784</accession>
<dbReference type="Proteomes" id="UP000094622">
    <property type="component" value="Unassembled WGS sequence"/>
</dbReference>
<dbReference type="AlphaFoldDB" id="A0A1E3H784"/>
<gene>
    <name evidence="1" type="ORF">A6302_00497</name>
</gene>
<comment type="caution">
    <text evidence="1">The sequence shown here is derived from an EMBL/GenBank/DDBJ whole genome shotgun (WGS) entry which is preliminary data.</text>
</comment>
<evidence type="ECO:0000313" key="1">
    <source>
        <dbReference type="EMBL" id="ODN72199.1"/>
    </source>
</evidence>
<protein>
    <submittedName>
        <fullName evidence="1">Uncharacterized protein</fullName>
    </submittedName>
</protein>
<proteinExistence type="predicted"/>
<sequence>MIAIIGEATDAGRPTTLDDFARAGIPRDRAEALIGEAAGAYLARQTAREKARRIA</sequence>
<dbReference type="EMBL" id="MCRJ01000006">
    <property type="protein sequence ID" value="ODN72199.1"/>
    <property type="molecule type" value="Genomic_DNA"/>
</dbReference>
<reference evidence="1 2" key="1">
    <citation type="submission" date="2016-07" db="EMBL/GenBank/DDBJ databases">
        <title>Draft Genome Sequence of Methylobrevis pamukkalensis PK2.</title>
        <authorList>
            <person name="Vasilenko O.V."/>
            <person name="Doronina N.V."/>
            <person name="Shmareva M.N."/>
            <person name="Tarlachkov S.V."/>
            <person name="Mustakhimov I."/>
            <person name="Trotsenko Y.A."/>
        </authorList>
    </citation>
    <scope>NUCLEOTIDE SEQUENCE [LARGE SCALE GENOMIC DNA]</scope>
    <source>
        <strain evidence="1 2">PK2</strain>
    </source>
</reference>
<dbReference type="RefSeq" id="WP_169833475.1">
    <property type="nucleotide sequence ID" value="NZ_MCRJ01000006.1"/>
</dbReference>